<feature type="compositionally biased region" description="Basic and acidic residues" evidence="1">
    <location>
        <begin position="119"/>
        <end position="128"/>
    </location>
</feature>
<feature type="compositionally biased region" description="Acidic residues" evidence="1">
    <location>
        <begin position="1"/>
        <end position="18"/>
    </location>
</feature>
<reference evidence="2" key="2">
    <citation type="submission" date="2005-04" db="EMBL/GenBank/DDBJ databases">
        <authorList>
            <person name="Buell C.R."/>
            <person name="Wing R.A."/>
            <person name="McCombie W.A."/>
            <person name="Ouyang S."/>
        </authorList>
    </citation>
    <scope>NUCLEOTIDE SEQUENCE</scope>
</reference>
<proteinExistence type="predicted"/>
<gene>
    <name evidence="2" type="ordered locus">LOC_Os12g35510</name>
</gene>
<feature type="region of interest" description="Disordered" evidence="1">
    <location>
        <begin position="1"/>
        <end position="45"/>
    </location>
</feature>
<reference evidence="2" key="1">
    <citation type="journal article" date="2005" name="BMC Biol.">
        <title>The sequence of rice chromosomes 11 and 12, rich in disease resistance genes and recent gene duplications.</title>
        <authorList>
            <consortium name="The rice chromosomes 11 and 12 sequencing consortia"/>
        </authorList>
    </citation>
    <scope>NUCLEOTIDE SEQUENCE [LARGE SCALE GENOMIC DNA]</scope>
</reference>
<feature type="region of interest" description="Disordered" evidence="1">
    <location>
        <begin position="67"/>
        <end position="128"/>
    </location>
</feature>
<reference evidence="2" key="3">
    <citation type="submission" date="2006-01" db="EMBL/GenBank/DDBJ databases">
        <authorList>
            <person name="Buell R."/>
        </authorList>
    </citation>
    <scope>NUCLEOTIDE SEQUENCE</scope>
</reference>
<dbReference type="EMBL" id="DP000011">
    <property type="protein sequence ID" value="ABA99354.1"/>
    <property type="molecule type" value="Genomic_DNA"/>
</dbReference>
<evidence type="ECO:0000256" key="1">
    <source>
        <dbReference type="SAM" id="MobiDB-lite"/>
    </source>
</evidence>
<protein>
    <submittedName>
        <fullName evidence="2">Uncharacterized protein</fullName>
    </submittedName>
</protein>
<name>Q2QP69_ORYSJ</name>
<dbReference type="AlphaFoldDB" id="Q2QP69"/>
<evidence type="ECO:0000313" key="2">
    <source>
        <dbReference type="EMBL" id="ABA99354.1"/>
    </source>
</evidence>
<accession>Q2QP69</accession>
<organism evidence="2">
    <name type="scientific">Oryza sativa subsp. japonica</name>
    <name type="common">Rice</name>
    <dbReference type="NCBI Taxonomy" id="39947"/>
    <lineage>
        <taxon>Eukaryota</taxon>
        <taxon>Viridiplantae</taxon>
        <taxon>Streptophyta</taxon>
        <taxon>Embryophyta</taxon>
        <taxon>Tracheophyta</taxon>
        <taxon>Spermatophyta</taxon>
        <taxon>Magnoliopsida</taxon>
        <taxon>Liliopsida</taxon>
        <taxon>Poales</taxon>
        <taxon>Poaceae</taxon>
        <taxon>BOP clade</taxon>
        <taxon>Oryzoideae</taxon>
        <taxon>Oryzeae</taxon>
        <taxon>Oryzinae</taxon>
        <taxon>Oryza</taxon>
        <taxon>Oryza sativa</taxon>
    </lineage>
</organism>
<sequence>MATSDGDDDEEDDDDDEDRWGSGGGEARSRATLPLRCQRRRQPRRPALWRGDWRRWSRGNATVCRRGCTSGGLHAERKRRRGRGYTCEGEGGDDAAGRRIGEEGEGGAATGDSGGGKNTRMERGGSIL</sequence>
<feature type="compositionally biased region" description="Gly residues" evidence="1">
    <location>
        <begin position="106"/>
        <end position="117"/>
    </location>
</feature>